<name>A0AC34F1E5_9BILA</name>
<reference evidence="2" key="1">
    <citation type="submission" date="2022-11" db="UniProtKB">
        <authorList>
            <consortium name="WormBaseParasite"/>
        </authorList>
    </citation>
    <scope>IDENTIFICATION</scope>
</reference>
<dbReference type="Proteomes" id="UP000887579">
    <property type="component" value="Unplaced"/>
</dbReference>
<proteinExistence type="predicted"/>
<accession>A0AC34F1E5</accession>
<evidence type="ECO:0000313" key="2">
    <source>
        <dbReference type="WBParaSite" id="ES5_v2.g10822.t1"/>
    </source>
</evidence>
<sequence>MNQDEDNDYEPAYTLIPVGLQPHVPQGPPPLPPPTYLQHLHQQQPHDAYHMQYQNPVQPQPHAPYGLPQLPPHHQMHHQNPVQPQPHAPYGLPQLPPHHQMHHQNHLQPQPHAPYGPPQLAPPVVPIRQIMYYPPPPQLQYQQPGQHHQNYPIHNYHYHFQLQHALAPTFPIQQNYGAALPALHQNPVRRPLTIQTPPVAAQPAVQQIPVQQQRGPAAAQHAQPIQVRPPRPNNSRVANNQAAIVQFPRQVFSFDKQHLIDIPRSLRTLINSFGDVPGRFYAEELIFNAEIDHFIDFSPVGSYYFDYTYLCRTTLDDLSTLSFSRFLQASPYQGKGGTKDRHLSHLKNVQQSLQQAKMHGKKNQGVKKNKTSKTVNISKIIALKELLFNKDGIIVLVNNTFSSEHLAYNHEGGIIELLYDQLTNKDYGQFPGMELSGTRKRKQVANKYLPGTDDVRSHPRKFVLPFERMKKYGLETAFRSYLCLREQQHFVITKDNYEQVIKEANGFVIKMNG</sequence>
<evidence type="ECO:0000313" key="1">
    <source>
        <dbReference type="Proteomes" id="UP000887579"/>
    </source>
</evidence>
<protein>
    <submittedName>
        <fullName evidence="2">Uncharacterized protein</fullName>
    </submittedName>
</protein>
<organism evidence="1 2">
    <name type="scientific">Panagrolaimus sp. ES5</name>
    <dbReference type="NCBI Taxonomy" id="591445"/>
    <lineage>
        <taxon>Eukaryota</taxon>
        <taxon>Metazoa</taxon>
        <taxon>Ecdysozoa</taxon>
        <taxon>Nematoda</taxon>
        <taxon>Chromadorea</taxon>
        <taxon>Rhabditida</taxon>
        <taxon>Tylenchina</taxon>
        <taxon>Panagrolaimomorpha</taxon>
        <taxon>Panagrolaimoidea</taxon>
        <taxon>Panagrolaimidae</taxon>
        <taxon>Panagrolaimus</taxon>
    </lineage>
</organism>
<dbReference type="WBParaSite" id="ES5_v2.g10822.t1">
    <property type="protein sequence ID" value="ES5_v2.g10822.t1"/>
    <property type="gene ID" value="ES5_v2.g10822"/>
</dbReference>